<dbReference type="Gene3D" id="3.30.160.140">
    <property type="entry name" value="Shew3726-like"/>
    <property type="match status" value="1"/>
</dbReference>
<dbReference type="RefSeq" id="WP_191866554.1">
    <property type="nucleotide sequence ID" value="NZ_BMZC01000009.1"/>
</dbReference>
<proteinExistence type="predicted"/>
<sequence length="80" mass="9171">MNQAVQIQDGFEVLEERMIIRLIVSGLVMHCHISGVGVNKMAAFYQDHQFDLEELINERVEEELWDENGVIHINADSICS</sequence>
<dbReference type="Proteomes" id="UP000622604">
    <property type="component" value="Unassembled WGS sequence"/>
</dbReference>
<name>A0A8H9M185_9ALTE</name>
<dbReference type="SUPFAM" id="SSF160272">
    <property type="entry name" value="Shew3726-like"/>
    <property type="match status" value="1"/>
</dbReference>
<evidence type="ECO:0000313" key="2">
    <source>
        <dbReference type="Proteomes" id="UP000622604"/>
    </source>
</evidence>
<dbReference type="EMBL" id="BMZC01000009">
    <property type="protein sequence ID" value="GGZ70837.1"/>
    <property type="molecule type" value="Genomic_DNA"/>
</dbReference>
<gene>
    <name evidence="1" type="ORF">GCM10011274_31380</name>
</gene>
<dbReference type="InterPro" id="IPR036692">
    <property type="entry name" value="Shew3726-like_sf"/>
</dbReference>
<accession>A0A8H9M185</accession>
<reference evidence="1" key="1">
    <citation type="journal article" date="2014" name="Int. J. Syst. Evol. Microbiol.">
        <title>Complete genome sequence of Corynebacterium casei LMG S-19264T (=DSM 44701T), isolated from a smear-ripened cheese.</title>
        <authorList>
            <consortium name="US DOE Joint Genome Institute (JGI-PGF)"/>
            <person name="Walter F."/>
            <person name="Albersmeier A."/>
            <person name="Kalinowski J."/>
            <person name="Ruckert C."/>
        </authorList>
    </citation>
    <scope>NUCLEOTIDE SEQUENCE</scope>
    <source>
        <strain evidence="1">KCTC 32337</strain>
    </source>
</reference>
<evidence type="ECO:0008006" key="3">
    <source>
        <dbReference type="Google" id="ProtNLM"/>
    </source>
</evidence>
<reference evidence="1" key="2">
    <citation type="submission" date="2020-09" db="EMBL/GenBank/DDBJ databases">
        <authorList>
            <person name="Sun Q."/>
            <person name="Kim S."/>
        </authorList>
    </citation>
    <scope>NUCLEOTIDE SEQUENCE</scope>
    <source>
        <strain evidence="1">KCTC 32337</strain>
    </source>
</reference>
<protein>
    <recommendedName>
        <fullName evidence="3">DUF1488 domain-containing protein</fullName>
    </recommendedName>
</protein>
<organism evidence="1 2">
    <name type="scientific">Paraglaciecola chathamensis</name>
    <dbReference type="NCBI Taxonomy" id="368405"/>
    <lineage>
        <taxon>Bacteria</taxon>
        <taxon>Pseudomonadati</taxon>
        <taxon>Pseudomonadota</taxon>
        <taxon>Gammaproteobacteria</taxon>
        <taxon>Alteromonadales</taxon>
        <taxon>Alteromonadaceae</taxon>
        <taxon>Paraglaciecola</taxon>
    </lineage>
</organism>
<comment type="caution">
    <text evidence="1">The sequence shown here is derived from an EMBL/GenBank/DDBJ whole genome shotgun (WGS) entry which is preliminary data.</text>
</comment>
<evidence type="ECO:0000313" key="1">
    <source>
        <dbReference type="EMBL" id="GGZ70837.1"/>
    </source>
</evidence>
<dbReference type="AlphaFoldDB" id="A0A8H9M185"/>